<protein>
    <recommendedName>
        <fullName evidence="1">DUF7799 domain-containing protein</fullName>
    </recommendedName>
</protein>
<dbReference type="AlphaFoldDB" id="A0A914KXW6"/>
<sequence>MSVGSNLITQIRLLGSLSDNDQRPRETYEACLRIEKVMLNEQVRSKMMKVPEMPRKRFQKK</sequence>
<organism evidence="2 3">
    <name type="scientific">Meloidogyne incognita</name>
    <name type="common">Southern root-knot nematode worm</name>
    <name type="synonym">Oxyuris incognita</name>
    <dbReference type="NCBI Taxonomy" id="6306"/>
    <lineage>
        <taxon>Eukaryota</taxon>
        <taxon>Metazoa</taxon>
        <taxon>Ecdysozoa</taxon>
        <taxon>Nematoda</taxon>
        <taxon>Chromadorea</taxon>
        <taxon>Rhabditida</taxon>
        <taxon>Tylenchina</taxon>
        <taxon>Tylenchomorpha</taxon>
        <taxon>Tylenchoidea</taxon>
        <taxon>Meloidogynidae</taxon>
        <taxon>Meloidogyninae</taxon>
        <taxon>Meloidogyne</taxon>
        <taxon>Meloidogyne incognita group</taxon>
    </lineage>
</organism>
<evidence type="ECO:0000313" key="2">
    <source>
        <dbReference type="Proteomes" id="UP000887563"/>
    </source>
</evidence>
<evidence type="ECO:0000313" key="3">
    <source>
        <dbReference type="WBParaSite" id="Minc3s00166g06550"/>
    </source>
</evidence>
<dbReference type="Proteomes" id="UP000887563">
    <property type="component" value="Unplaced"/>
</dbReference>
<keyword evidence="2" id="KW-1185">Reference proteome</keyword>
<dbReference type="Pfam" id="PF25075">
    <property type="entry name" value="DUF7799"/>
    <property type="match status" value="1"/>
</dbReference>
<feature type="domain" description="DUF7799" evidence="1">
    <location>
        <begin position="1"/>
        <end position="43"/>
    </location>
</feature>
<evidence type="ECO:0000259" key="1">
    <source>
        <dbReference type="Pfam" id="PF25075"/>
    </source>
</evidence>
<dbReference type="InterPro" id="IPR056701">
    <property type="entry name" value="DUF7799"/>
</dbReference>
<accession>A0A914KXW6</accession>
<name>A0A914KXW6_MELIC</name>
<proteinExistence type="predicted"/>
<reference evidence="3" key="1">
    <citation type="submission" date="2022-11" db="UniProtKB">
        <authorList>
            <consortium name="WormBaseParasite"/>
        </authorList>
    </citation>
    <scope>IDENTIFICATION</scope>
</reference>
<dbReference type="WBParaSite" id="Minc3s00166g06550">
    <property type="protein sequence ID" value="Minc3s00166g06550"/>
    <property type="gene ID" value="Minc3s00166g06550"/>
</dbReference>